<protein>
    <submittedName>
        <fullName evidence="2">Uncharacterized protein</fullName>
    </submittedName>
</protein>
<keyword evidence="3" id="KW-1185">Reference proteome</keyword>
<dbReference type="AlphaFoldDB" id="A0A4U5PCW3"/>
<feature type="compositionally biased region" description="Basic residues" evidence="1">
    <location>
        <begin position="32"/>
        <end position="44"/>
    </location>
</feature>
<feature type="region of interest" description="Disordered" evidence="1">
    <location>
        <begin position="30"/>
        <end position="89"/>
    </location>
</feature>
<organism evidence="2 3">
    <name type="scientific">Steinernema carpocapsae</name>
    <name type="common">Entomopathogenic nematode</name>
    <dbReference type="NCBI Taxonomy" id="34508"/>
    <lineage>
        <taxon>Eukaryota</taxon>
        <taxon>Metazoa</taxon>
        <taxon>Ecdysozoa</taxon>
        <taxon>Nematoda</taxon>
        <taxon>Chromadorea</taxon>
        <taxon>Rhabditida</taxon>
        <taxon>Tylenchina</taxon>
        <taxon>Panagrolaimomorpha</taxon>
        <taxon>Strongyloidoidea</taxon>
        <taxon>Steinernematidae</taxon>
        <taxon>Steinernema</taxon>
    </lineage>
</organism>
<comment type="caution">
    <text evidence="2">The sequence shown here is derived from an EMBL/GenBank/DDBJ whole genome shotgun (WGS) entry which is preliminary data.</text>
</comment>
<accession>A0A4U5PCW3</accession>
<proteinExistence type="predicted"/>
<evidence type="ECO:0000313" key="3">
    <source>
        <dbReference type="Proteomes" id="UP000298663"/>
    </source>
</evidence>
<dbReference type="Proteomes" id="UP000298663">
    <property type="component" value="Unassembled WGS sequence"/>
</dbReference>
<evidence type="ECO:0000313" key="2">
    <source>
        <dbReference type="EMBL" id="TKR94063.1"/>
    </source>
</evidence>
<name>A0A4U5PCW3_STECR</name>
<gene>
    <name evidence="2" type="ORF">L596_008404</name>
</gene>
<dbReference type="EMBL" id="AZBU02000002">
    <property type="protein sequence ID" value="TKR94063.1"/>
    <property type="molecule type" value="Genomic_DNA"/>
</dbReference>
<reference evidence="2 3" key="2">
    <citation type="journal article" date="2019" name="G3 (Bethesda)">
        <title>Hybrid Assembly of the Genome of the Entomopathogenic Nematode Steinernema carpocapsae Identifies the X-Chromosome.</title>
        <authorList>
            <person name="Serra L."/>
            <person name="Macchietto M."/>
            <person name="Macias-Munoz A."/>
            <person name="McGill C.J."/>
            <person name="Rodriguez I.M."/>
            <person name="Rodriguez B."/>
            <person name="Murad R."/>
            <person name="Mortazavi A."/>
        </authorList>
    </citation>
    <scope>NUCLEOTIDE SEQUENCE [LARGE SCALE GENOMIC DNA]</scope>
    <source>
        <strain evidence="2 3">ALL</strain>
    </source>
</reference>
<evidence type="ECO:0000256" key="1">
    <source>
        <dbReference type="SAM" id="MobiDB-lite"/>
    </source>
</evidence>
<reference evidence="2 3" key="1">
    <citation type="journal article" date="2015" name="Genome Biol.">
        <title>Comparative genomics of Steinernema reveals deeply conserved gene regulatory networks.</title>
        <authorList>
            <person name="Dillman A.R."/>
            <person name="Macchietto M."/>
            <person name="Porter C.F."/>
            <person name="Rogers A."/>
            <person name="Williams B."/>
            <person name="Antoshechkin I."/>
            <person name="Lee M.M."/>
            <person name="Goodwin Z."/>
            <person name="Lu X."/>
            <person name="Lewis E.E."/>
            <person name="Goodrich-Blair H."/>
            <person name="Stock S.P."/>
            <person name="Adams B.J."/>
            <person name="Sternberg P.W."/>
            <person name="Mortazavi A."/>
        </authorList>
    </citation>
    <scope>NUCLEOTIDE SEQUENCE [LARGE SCALE GENOMIC DNA]</scope>
    <source>
        <strain evidence="2 3">ALL</strain>
    </source>
</reference>
<sequence length="89" mass="10240">MGSKRRPVTKVYHKRKLLFLYLYANFQDPNAKRSKSTKRRKKFCGHSSVESQTRNQVDERKAYIGEVSPTAKDNMNPLPGINANSPPYP</sequence>